<dbReference type="EMBL" id="SZVO01000012">
    <property type="protein sequence ID" value="TKT89526.1"/>
    <property type="molecule type" value="Genomic_DNA"/>
</dbReference>
<feature type="domain" description="HTH araC/xylS-type" evidence="4">
    <location>
        <begin position="172"/>
        <end position="270"/>
    </location>
</feature>
<dbReference type="Gene3D" id="1.10.10.60">
    <property type="entry name" value="Homeodomain-like"/>
    <property type="match status" value="2"/>
</dbReference>
<keyword evidence="1" id="KW-0805">Transcription regulation</keyword>
<dbReference type="PANTHER" id="PTHR43280">
    <property type="entry name" value="ARAC-FAMILY TRANSCRIPTIONAL REGULATOR"/>
    <property type="match status" value="1"/>
</dbReference>
<evidence type="ECO:0000259" key="4">
    <source>
        <dbReference type="PROSITE" id="PS01124"/>
    </source>
</evidence>
<dbReference type="Pfam" id="PF12833">
    <property type="entry name" value="HTH_18"/>
    <property type="match status" value="1"/>
</dbReference>
<protein>
    <submittedName>
        <fullName evidence="5">Helix-turn-helix transcriptional regulator</fullName>
    </submittedName>
</protein>
<evidence type="ECO:0000313" key="6">
    <source>
        <dbReference type="Proteomes" id="UP000304900"/>
    </source>
</evidence>
<gene>
    <name evidence="5" type="ORF">FDK13_23670</name>
</gene>
<dbReference type="Pfam" id="PF22200">
    <property type="entry name" value="ExsA_N"/>
    <property type="match status" value="1"/>
</dbReference>
<dbReference type="InterPro" id="IPR054015">
    <property type="entry name" value="ExsA-like_N"/>
</dbReference>
<evidence type="ECO:0000256" key="1">
    <source>
        <dbReference type="ARBA" id="ARBA00023015"/>
    </source>
</evidence>
<dbReference type="OrthoDB" id="4480133at2"/>
<dbReference type="InterPro" id="IPR009057">
    <property type="entry name" value="Homeodomain-like_sf"/>
</dbReference>
<evidence type="ECO:0000313" key="5">
    <source>
        <dbReference type="EMBL" id="TKT89526.1"/>
    </source>
</evidence>
<reference evidence="5 6" key="1">
    <citation type="submission" date="2019-05" db="EMBL/GenBank/DDBJ databases">
        <title>Dyadobacter AR-3-8 sp. nov., isolated from arctic soil.</title>
        <authorList>
            <person name="Chaudhary D.K."/>
        </authorList>
    </citation>
    <scope>NUCLEOTIDE SEQUENCE [LARGE SCALE GENOMIC DNA]</scope>
    <source>
        <strain evidence="5 6">AR-3-8</strain>
    </source>
</reference>
<dbReference type="GO" id="GO:0043565">
    <property type="term" value="F:sequence-specific DNA binding"/>
    <property type="evidence" value="ECO:0007669"/>
    <property type="project" value="InterPro"/>
</dbReference>
<comment type="caution">
    <text evidence="5">The sequence shown here is derived from an EMBL/GenBank/DDBJ whole genome shotgun (WGS) entry which is preliminary data.</text>
</comment>
<dbReference type="SUPFAM" id="SSF46689">
    <property type="entry name" value="Homeodomain-like"/>
    <property type="match status" value="2"/>
</dbReference>
<dbReference type="Proteomes" id="UP000304900">
    <property type="component" value="Unassembled WGS sequence"/>
</dbReference>
<dbReference type="PANTHER" id="PTHR43280:SF2">
    <property type="entry name" value="HTH-TYPE TRANSCRIPTIONAL REGULATOR EXSA"/>
    <property type="match status" value="1"/>
</dbReference>
<accession>A0A4U6CYS5</accession>
<dbReference type="GO" id="GO:0003700">
    <property type="term" value="F:DNA-binding transcription factor activity"/>
    <property type="evidence" value="ECO:0007669"/>
    <property type="project" value="InterPro"/>
</dbReference>
<sequence>MIDHVSIIRYNSDIVSINSRIKLRQNLFSFLLEGQKSVQYAEAKVKINPSQFLLLSSGNCLMSEKIAAQNGRYRSILFFFDNKLLVDFFIRHPLVSQVSTKKHKEEPFLVFEKDPFLINFIESLGFMLLSGKPLTAEMQRVKLEELLIYLSEHYPEEIQRLRNSKYDADDDLLVRQAVTANIYNSVTVEELAFLCHMSLSTFKRRFAKVYDTSPNKWLLEKRMQKAAQLLKQGQYKASDIYFDLGYENLSSFIQSFKQIHGITPKQYQLSN</sequence>
<organism evidence="5 6">
    <name type="scientific">Dyadobacter frigoris</name>
    <dbReference type="NCBI Taxonomy" id="2576211"/>
    <lineage>
        <taxon>Bacteria</taxon>
        <taxon>Pseudomonadati</taxon>
        <taxon>Bacteroidota</taxon>
        <taxon>Cytophagia</taxon>
        <taxon>Cytophagales</taxon>
        <taxon>Spirosomataceae</taxon>
        <taxon>Dyadobacter</taxon>
    </lineage>
</organism>
<keyword evidence="3" id="KW-0804">Transcription</keyword>
<keyword evidence="6" id="KW-1185">Reference proteome</keyword>
<name>A0A4U6CYS5_9BACT</name>
<keyword evidence="2" id="KW-0238">DNA-binding</keyword>
<dbReference type="InterPro" id="IPR018060">
    <property type="entry name" value="HTH_AraC"/>
</dbReference>
<proteinExistence type="predicted"/>
<evidence type="ECO:0000256" key="2">
    <source>
        <dbReference type="ARBA" id="ARBA00023125"/>
    </source>
</evidence>
<dbReference type="SMART" id="SM00342">
    <property type="entry name" value="HTH_ARAC"/>
    <property type="match status" value="1"/>
</dbReference>
<dbReference type="PROSITE" id="PS01124">
    <property type="entry name" value="HTH_ARAC_FAMILY_2"/>
    <property type="match status" value="1"/>
</dbReference>
<dbReference type="AlphaFoldDB" id="A0A4U6CYS5"/>
<evidence type="ECO:0000256" key="3">
    <source>
        <dbReference type="ARBA" id="ARBA00023163"/>
    </source>
</evidence>